<comment type="caution">
    <text evidence="5">The sequence shown here is derived from an EMBL/GenBank/DDBJ whole genome shotgun (WGS) entry which is preliminary data.</text>
</comment>
<dbReference type="STRING" id="1385510.GCA_000425205_02792"/>
<dbReference type="RefSeq" id="WP_026801093.1">
    <property type="nucleotide sequence ID" value="NZ_AULI01000012.1"/>
</dbReference>
<dbReference type="GO" id="GO:0050182">
    <property type="term" value="F:phosphate butyryltransferase activity"/>
    <property type="evidence" value="ECO:0007669"/>
    <property type="project" value="UniProtKB-EC"/>
</dbReference>
<dbReference type="InterPro" id="IPR050500">
    <property type="entry name" value="Phos_Acetyltrans/Butyryltrans"/>
</dbReference>
<reference evidence="5 6" key="1">
    <citation type="submission" date="2013-08" db="EMBL/GenBank/DDBJ databases">
        <authorList>
            <person name="Huang J."/>
            <person name="Wang G."/>
        </authorList>
    </citation>
    <scope>NUCLEOTIDE SEQUENCE [LARGE SCALE GENOMIC DNA]</scope>
    <source>
        <strain evidence="5 6">JSM 076056</strain>
    </source>
</reference>
<dbReference type="eggNOG" id="COG0280">
    <property type="taxonomic scope" value="Bacteria"/>
</dbReference>
<dbReference type="PANTHER" id="PTHR43356">
    <property type="entry name" value="PHOSPHATE ACETYLTRANSFERASE"/>
    <property type="match status" value="1"/>
</dbReference>
<keyword evidence="6" id="KW-1185">Reference proteome</keyword>
<dbReference type="NCBIfam" id="NF005837">
    <property type="entry name" value="PRK07742.1"/>
    <property type="match status" value="1"/>
</dbReference>
<keyword evidence="2 5" id="KW-0808">Transferase</keyword>
<evidence type="ECO:0000259" key="4">
    <source>
        <dbReference type="Pfam" id="PF01515"/>
    </source>
</evidence>
<dbReference type="Proteomes" id="UP000030528">
    <property type="component" value="Unassembled WGS sequence"/>
</dbReference>
<evidence type="ECO:0000256" key="2">
    <source>
        <dbReference type="ARBA" id="ARBA00022679"/>
    </source>
</evidence>
<dbReference type="EC" id="2.3.1.19" evidence="5"/>
<evidence type="ECO:0000256" key="1">
    <source>
        <dbReference type="ARBA" id="ARBA00005656"/>
    </source>
</evidence>
<dbReference type="SUPFAM" id="SSF53659">
    <property type="entry name" value="Isocitrate/Isopropylmalate dehydrogenase-like"/>
    <property type="match status" value="1"/>
</dbReference>
<dbReference type="Gene3D" id="3.40.718.10">
    <property type="entry name" value="Isopropylmalate Dehydrogenase"/>
    <property type="match status" value="1"/>
</dbReference>
<dbReference type="AlphaFoldDB" id="A0A0A5GFZ1"/>
<protein>
    <submittedName>
        <fullName evidence="5">Phosphate butyryltransferase</fullName>
        <ecNumber evidence="5">2.3.1.19</ecNumber>
    </submittedName>
</protein>
<proteinExistence type="inferred from homology"/>
<dbReference type="EMBL" id="AVPE01000012">
    <property type="protein sequence ID" value="KGX90929.1"/>
    <property type="molecule type" value="Genomic_DNA"/>
</dbReference>
<evidence type="ECO:0000256" key="3">
    <source>
        <dbReference type="ARBA" id="ARBA00023315"/>
    </source>
</evidence>
<gene>
    <name evidence="5" type="ORF">N781_06055</name>
</gene>
<dbReference type="PANTHER" id="PTHR43356:SF2">
    <property type="entry name" value="PHOSPHATE ACETYLTRANSFERASE"/>
    <property type="match status" value="1"/>
</dbReference>
<feature type="domain" description="Phosphate acetyl/butaryl transferase" evidence="4">
    <location>
        <begin position="73"/>
        <end position="293"/>
    </location>
</feature>
<name>A0A0A5GFZ1_9BACI</name>
<sequence>MKLSSLLQQVKEGSKRTVAVAQAADIEVLKSVKLALHESVAHFILVGDEKGIVEAAQDAGLSLESDSVSIASSSYETSAETAVQLVSKGEADVVMKGNIDTKTVLKAVLNKEYGLRTGNVLSHVAVFEVPGRDRFTLLTDSGMNIEPTVEEKAQIIRNSVRVAKSIGIEEPKVAALAAVEVVNPTMQATVDAASLAVMQRRGQITDCIVDGPLAFDVAVSEEAVAHKGVVSPVAGQADILLAPTIEVANALYKSFVYFAGANVAGLISGAKAPIVLTSRADSAESKLYSLALALLTSERD</sequence>
<dbReference type="PIRSF" id="PIRSF000428">
    <property type="entry name" value="P_Ac_trans"/>
    <property type="match status" value="1"/>
</dbReference>
<dbReference type="InterPro" id="IPR012147">
    <property type="entry name" value="P_Ac_Bu_trans"/>
</dbReference>
<dbReference type="NCBIfam" id="NF006045">
    <property type="entry name" value="PRK08190.1"/>
    <property type="match status" value="1"/>
</dbReference>
<dbReference type="InterPro" id="IPR002505">
    <property type="entry name" value="PTA_PTB"/>
</dbReference>
<keyword evidence="3 5" id="KW-0012">Acyltransferase</keyword>
<dbReference type="OrthoDB" id="9774179at2"/>
<evidence type="ECO:0000313" key="5">
    <source>
        <dbReference type="EMBL" id="KGX90929.1"/>
    </source>
</evidence>
<organism evidence="5 6">
    <name type="scientific">Pontibacillus halophilus JSM 076056 = DSM 19796</name>
    <dbReference type="NCBI Taxonomy" id="1385510"/>
    <lineage>
        <taxon>Bacteria</taxon>
        <taxon>Bacillati</taxon>
        <taxon>Bacillota</taxon>
        <taxon>Bacilli</taxon>
        <taxon>Bacillales</taxon>
        <taxon>Bacillaceae</taxon>
        <taxon>Pontibacillus</taxon>
    </lineage>
</organism>
<comment type="similarity">
    <text evidence="1">Belongs to the phosphate acetyltransferase and butyryltransferase family.</text>
</comment>
<accession>A0A0A5GFZ1</accession>
<dbReference type="Pfam" id="PF01515">
    <property type="entry name" value="PTA_PTB"/>
    <property type="match status" value="1"/>
</dbReference>
<evidence type="ECO:0000313" key="6">
    <source>
        <dbReference type="Proteomes" id="UP000030528"/>
    </source>
</evidence>